<evidence type="ECO:0000256" key="7">
    <source>
        <dbReference type="SAM" id="Phobius"/>
    </source>
</evidence>
<dbReference type="PANTHER" id="PTHR43009">
    <property type="entry name" value="HOMOGENTISATE SOLANESYLTRANSFERASE, CHLOROPLASTIC"/>
    <property type="match status" value="1"/>
</dbReference>
<evidence type="ECO:0000313" key="9">
    <source>
        <dbReference type="Proteomes" id="UP000647172"/>
    </source>
</evidence>
<keyword evidence="6 7" id="KW-0472">Membrane</keyword>
<dbReference type="RefSeq" id="WP_203765377.1">
    <property type="nucleotide sequence ID" value="NZ_BAAAYJ010000064.1"/>
</dbReference>
<dbReference type="Proteomes" id="UP000647172">
    <property type="component" value="Unassembled WGS sequence"/>
</dbReference>
<keyword evidence="9" id="KW-1185">Reference proteome</keyword>
<dbReference type="Pfam" id="PF01040">
    <property type="entry name" value="UbiA"/>
    <property type="match status" value="1"/>
</dbReference>
<feature type="transmembrane region" description="Helical" evidence="7">
    <location>
        <begin position="128"/>
        <end position="143"/>
    </location>
</feature>
<organism evidence="8 9">
    <name type="scientific">Actinoplanes nipponensis</name>
    <dbReference type="NCBI Taxonomy" id="135950"/>
    <lineage>
        <taxon>Bacteria</taxon>
        <taxon>Bacillati</taxon>
        <taxon>Actinomycetota</taxon>
        <taxon>Actinomycetes</taxon>
        <taxon>Micromonosporales</taxon>
        <taxon>Micromonosporaceae</taxon>
        <taxon>Actinoplanes</taxon>
    </lineage>
</organism>
<comment type="caution">
    <text evidence="8">The sequence shown here is derived from an EMBL/GenBank/DDBJ whole genome shotgun (WGS) entry which is preliminary data.</text>
</comment>
<accession>A0A919JIE0</accession>
<sequence>MSITVLSGAEVPVQRTLSFPAKIAACFAEARLQVQVIFLLRLLAGFGLGRPAGVAFPWLRLFGSIAVWELAVLSVYLADGVMDIVEDRLNGSTRPIARGDLPRGFAAVVAVAAGVLSVLGAARLGAPYIFLVPVMVLLGYAYCSPPARLKRWSGAAGAIVVVAGLLTFAAGSAVWGPLRPTAPLIIFALVMSVWMGLVGALAKDFSDVDGDAVAGCRTTASTRHGRAVRLVVGNALVVAGGFGLAAFTIAPVLRPSSLIMMAGAWCVVFTTIAFAAAPERHRRRRPYKAFMLTQYAVHAAILIDVFLLLT</sequence>
<keyword evidence="5 7" id="KW-1133">Transmembrane helix</keyword>
<dbReference type="GO" id="GO:0016020">
    <property type="term" value="C:membrane"/>
    <property type="evidence" value="ECO:0007669"/>
    <property type="project" value="UniProtKB-SubCell"/>
</dbReference>
<dbReference type="AlphaFoldDB" id="A0A919JIE0"/>
<evidence type="ECO:0000256" key="3">
    <source>
        <dbReference type="ARBA" id="ARBA00022679"/>
    </source>
</evidence>
<feature type="transmembrane region" description="Helical" evidence="7">
    <location>
        <begin position="258"/>
        <end position="277"/>
    </location>
</feature>
<dbReference type="InterPro" id="IPR000537">
    <property type="entry name" value="UbiA_prenyltransferase"/>
</dbReference>
<dbReference type="InterPro" id="IPR044878">
    <property type="entry name" value="UbiA_sf"/>
</dbReference>
<comment type="subcellular location">
    <subcellularLocation>
        <location evidence="1">Membrane</location>
        <topology evidence="1">Multi-pass membrane protein</topology>
    </subcellularLocation>
</comment>
<evidence type="ECO:0000256" key="6">
    <source>
        <dbReference type="ARBA" id="ARBA00023136"/>
    </source>
</evidence>
<evidence type="ECO:0000313" key="8">
    <source>
        <dbReference type="EMBL" id="GIE47364.1"/>
    </source>
</evidence>
<dbReference type="PANTHER" id="PTHR43009:SF7">
    <property type="entry name" value="HOMOGENTISATE GERANYLGERANYLTRANSFERASE, CHLOROPLASTIC"/>
    <property type="match status" value="1"/>
</dbReference>
<proteinExistence type="inferred from homology"/>
<feature type="transmembrane region" description="Helical" evidence="7">
    <location>
        <begin position="155"/>
        <end position="175"/>
    </location>
</feature>
<evidence type="ECO:0000256" key="4">
    <source>
        <dbReference type="ARBA" id="ARBA00022692"/>
    </source>
</evidence>
<evidence type="ECO:0000256" key="5">
    <source>
        <dbReference type="ARBA" id="ARBA00022989"/>
    </source>
</evidence>
<feature type="transmembrane region" description="Helical" evidence="7">
    <location>
        <begin position="105"/>
        <end position="122"/>
    </location>
</feature>
<feature type="transmembrane region" description="Helical" evidence="7">
    <location>
        <begin position="227"/>
        <end position="252"/>
    </location>
</feature>
<feature type="transmembrane region" description="Helical" evidence="7">
    <location>
        <begin position="65"/>
        <end position="85"/>
    </location>
</feature>
<gene>
    <name evidence="8" type="primary">ubiA_1</name>
    <name evidence="8" type="ORF">Ani05nite_08980</name>
</gene>
<dbReference type="GO" id="GO:0016765">
    <property type="term" value="F:transferase activity, transferring alkyl or aryl (other than methyl) groups"/>
    <property type="evidence" value="ECO:0007669"/>
    <property type="project" value="InterPro"/>
</dbReference>
<keyword evidence="3" id="KW-0808">Transferase</keyword>
<feature type="transmembrane region" description="Helical" evidence="7">
    <location>
        <begin position="181"/>
        <end position="202"/>
    </location>
</feature>
<dbReference type="EMBL" id="BOMQ01000011">
    <property type="protein sequence ID" value="GIE47364.1"/>
    <property type="molecule type" value="Genomic_DNA"/>
</dbReference>
<protein>
    <submittedName>
        <fullName evidence="8">Homogentisate phytyltransferase</fullName>
    </submittedName>
</protein>
<name>A0A919JIE0_9ACTN</name>
<feature type="transmembrane region" description="Helical" evidence="7">
    <location>
        <begin position="289"/>
        <end position="309"/>
    </location>
</feature>
<dbReference type="Gene3D" id="1.10.357.140">
    <property type="entry name" value="UbiA prenyltransferase"/>
    <property type="match status" value="1"/>
</dbReference>
<keyword evidence="4 7" id="KW-0812">Transmembrane</keyword>
<comment type="similarity">
    <text evidence="2">Belongs to the UbiA prenyltransferase family.</text>
</comment>
<evidence type="ECO:0000256" key="2">
    <source>
        <dbReference type="ARBA" id="ARBA00005985"/>
    </source>
</evidence>
<reference evidence="8" key="1">
    <citation type="submission" date="2021-01" db="EMBL/GenBank/DDBJ databases">
        <title>Whole genome shotgun sequence of Actinoplanes nipponensis NBRC 14063.</title>
        <authorList>
            <person name="Komaki H."/>
            <person name="Tamura T."/>
        </authorList>
    </citation>
    <scope>NUCLEOTIDE SEQUENCE</scope>
    <source>
        <strain evidence="8">NBRC 14063</strain>
    </source>
</reference>
<evidence type="ECO:0000256" key="1">
    <source>
        <dbReference type="ARBA" id="ARBA00004141"/>
    </source>
</evidence>